<name>F6DP30_DESRL</name>
<feature type="transmembrane region" description="Helical" evidence="1">
    <location>
        <begin position="24"/>
        <end position="48"/>
    </location>
</feature>
<keyword evidence="1" id="KW-0472">Membrane</keyword>
<keyword evidence="3" id="KW-1185">Reference proteome</keyword>
<reference evidence="3" key="1">
    <citation type="submission" date="2011-05" db="EMBL/GenBank/DDBJ databases">
        <title>Complete sequence of Desulfotomaculum ruminis DSM 2154.</title>
        <authorList>
            <person name="Lucas S."/>
            <person name="Copeland A."/>
            <person name="Lapidus A."/>
            <person name="Cheng J.-F."/>
            <person name="Goodwin L."/>
            <person name="Pitluck S."/>
            <person name="Lu M."/>
            <person name="Detter J.C."/>
            <person name="Han C."/>
            <person name="Tapia R."/>
            <person name="Land M."/>
            <person name="Hauser L."/>
            <person name="Kyrpides N."/>
            <person name="Ivanova N."/>
            <person name="Mikhailova N."/>
            <person name="Pagani I."/>
            <person name="Stams A.J.M."/>
            <person name="Plugge C.M."/>
            <person name="Muyzer G."/>
            <person name="Kuever J."/>
            <person name="Parshina S.N."/>
            <person name="Ivanova A.E."/>
            <person name="Nazina T.N."/>
            <person name="Brambilla E."/>
            <person name="Spring S."/>
            <person name="Klenk H.-P."/>
            <person name="Woyke T."/>
        </authorList>
    </citation>
    <scope>NUCLEOTIDE SEQUENCE [LARGE SCALE GENOMIC DNA]</scope>
    <source>
        <strain evidence="3">ATCC 23193 / DSM 2154 / NCIB 8452 / DL</strain>
    </source>
</reference>
<dbReference type="Proteomes" id="UP000009234">
    <property type="component" value="Chromosome"/>
</dbReference>
<accession>F6DP30</accession>
<dbReference type="KEGG" id="dru:Desru_2521"/>
<protein>
    <submittedName>
        <fullName evidence="2">Uncharacterized protein</fullName>
    </submittedName>
</protein>
<evidence type="ECO:0000256" key="1">
    <source>
        <dbReference type="SAM" id="Phobius"/>
    </source>
</evidence>
<dbReference type="EMBL" id="CP002780">
    <property type="protein sequence ID" value="AEG60749.1"/>
    <property type="molecule type" value="Genomic_DNA"/>
</dbReference>
<reference evidence="2 3" key="2">
    <citation type="journal article" date="2012" name="Stand. Genomic Sci.">
        <title>Complete genome sequence of the sulfate-reducing firmicute Desulfotomaculum ruminis type strain (DL(T)).</title>
        <authorList>
            <person name="Spring S."/>
            <person name="Visser M."/>
            <person name="Lu M."/>
            <person name="Copeland A."/>
            <person name="Lapidus A."/>
            <person name="Lucas S."/>
            <person name="Cheng J.F."/>
            <person name="Han C."/>
            <person name="Tapia R."/>
            <person name="Goodwin L.A."/>
            <person name="Pitluck S."/>
            <person name="Ivanova N."/>
            <person name="Land M."/>
            <person name="Hauser L."/>
            <person name="Larimer F."/>
            <person name="Rohde M."/>
            <person name="Goker M."/>
            <person name="Detter J.C."/>
            <person name="Kyrpides N.C."/>
            <person name="Woyke T."/>
            <person name="Schaap P.J."/>
            <person name="Plugge C.M."/>
            <person name="Muyzer G."/>
            <person name="Kuever J."/>
            <person name="Pereira I.A."/>
            <person name="Parshina S.N."/>
            <person name="Bernier-Latmani R."/>
            <person name="Stams A.J."/>
            <person name="Klenk H.P."/>
        </authorList>
    </citation>
    <scope>NUCLEOTIDE SEQUENCE [LARGE SCALE GENOMIC DNA]</scope>
    <source>
        <strain evidence="3">ATCC 23193 / DSM 2154 / NCIB 8452 / DL</strain>
    </source>
</reference>
<feature type="transmembrane region" description="Helical" evidence="1">
    <location>
        <begin position="101"/>
        <end position="121"/>
    </location>
</feature>
<dbReference type="HOGENOM" id="CLU_159856_0_0_9"/>
<sequence>MIITGFYVKAHESRKINKSKIKELIRFFGTVLIAIHIAATGSPTQVMASTGSDVIGRIAVITFSPGRPGALIISLLLTALVGWLSGYIAQACGKGQVAGMIHITTLFSCIALVAESALRAFELLAKFLG</sequence>
<dbReference type="AlphaFoldDB" id="F6DP30"/>
<evidence type="ECO:0000313" key="2">
    <source>
        <dbReference type="EMBL" id="AEG60749.1"/>
    </source>
</evidence>
<dbReference type="OrthoDB" id="1812094at2"/>
<evidence type="ECO:0000313" key="3">
    <source>
        <dbReference type="Proteomes" id="UP000009234"/>
    </source>
</evidence>
<organism evidence="2 3">
    <name type="scientific">Desulforamulus ruminis (strain ATCC 23193 / DSM 2154 / NCIMB 8452 / DL)</name>
    <name type="common">Desulfotomaculum ruminis</name>
    <dbReference type="NCBI Taxonomy" id="696281"/>
    <lineage>
        <taxon>Bacteria</taxon>
        <taxon>Bacillati</taxon>
        <taxon>Bacillota</taxon>
        <taxon>Clostridia</taxon>
        <taxon>Eubacteriales</taxon>
        <taxon>Peptococcaceae</taxon>
        <taxon>Desulforamulus</taxon>
    </lineage>
</organism>
<feature type="transmembrane region" description="Helical" evidence="1">
    <location>
        <begin position="68"/>
        <end position="89"/>
    </location>
</feature>
<gene>
    <name evidence="2" type="ordered locus">Desru_2521</name>
</gene>
<keyword evidence="1" id="KW-0812">Transmembrane</keyword>
<dbReference type="RefSeq" id="WP_013842505.1">
    <property type="nucleotide sequence ID" value="NC_015589.1"/>
</dbReference>
<keyword evidence="1" id="KW-1133">Transmembrane helix</keyword>
<proteinExistence type="predicted"/>